<dbReference type="Gene3D" id="3.40.50.2000">
    <property type="entry name" value="Glycogen Phosphorylase B"/>
    <property type="match status" value="1"/>
</dbReference>
<dbReference type="RefSeq" id="WP_354471610.1">
    <property type="nucleotide sequence ID" value="NZ_JBEPSB010000006.1"/>
</dbReference>
<evidence type="ECO:0000313" key="2">
    <source>
        <dbReference type="Proteomes" id="UP001549363"/>
    </source>
</evidence>
<organism evidence="1 2">
    <name type="scientific">Lysinibacillus parviboronicapiens</name>
    <dbReference type="NCBI Taxonomy" id="436516"/>
    <lineage>
        <taxon>Bacteria</taxon>
        <taxon>Bacillati</taxon>
        <taxon>Bacillota</taxon>
        <taxon>Bacilli</taxon>
        <taxon>Bacillales</taxon>
        <taxon>Bacillaceae</taxon>
        <taxon>Lysinibacillus</taxon>
    </lineage>
</organism>
<name>A0ABV2PIU7_9BACI</name>
<dbReference type="EC" id="3.6.1.57" evidence="1"/>
<dbReference type="Proteomes" id="UP001549363">
    <property type="component" value="Unassembled WGS sequence"/>
</dbReference>
<gene>
    <name evidence="1" type="ORF">ABIA69_001868</name>
</gene>
<protein>
    <submittedName>
        <fullName evidence="1">UDP-2,4-diacetamido-2,4, 6-trideoxy-beta-L-altropyranose hydrolase</fullName>
        <ecNumber evidence="1">3.6.1.57</ecNumber>
    </submittedName>
</protein>
<dbReference type="InterPro" id="IPR020023">
    <property type="entry name" value="PseG"/>
</dbReference>
<keyword evidence="2" id="KW-1185">Reference proteome</keyword>
<dbReference type="EMBL" id="JBEPSB010000006">
    <property type="protein sequence ID" value="MET4560724.1"/>
    <property type="molecule type" value="Genomic_DNA"/>
</dbReference>
<keyword evidence="1" id="KW-0378">Hydrolase</keyword>
<dbReference type="Gene3D" id="3.40.50.11190">
    <property type="match status" value="1"/>
</dbReference>
<reference evidence="1 2" key="1">
    <citation type="submission" date="2024-06" db="EMBL/GenBank/DDBJ databases">
        <title>Sorghum-associated microbial communities from plants grown in Nebraska, USA.</title>
        <authorList>
            <person name="Schachtman D."/>
        </authorList>
    </citation>
    <scope>NUCLEOTIDE SEQUENCE [LARGE SCALE GENOMIC DNA]</scope>
    <source>
        <strain evidence="1 2">736</strain>
    </source>
</reference>
<dbReference type="GO" id="GO:0016787">
    <property type="term" value="F:hydrolase activity"/>
    <property type="evidence" value="ECO:0007669"/>
    <property type="project" value="UniProtKB-KW"/>
</dbReference>
<proteinExistence type="predicted"/>
<evidence type="ECO:0000313" key="1">
    <source>
        <dbReference type="EMBL" id="MET4560724.1"/>
    </source>
</evidence>
<accession>A0ABV2PIU7</accession>
<sequence length="326" mass="37074">MNIVIRTDASFKIGSGHVMRCLTIATELRKKGHEVFFWMKELPGDMRVFVQSKGFVVITEMTKADICIIDHYDIDREWERKIRPFVKKIVVIDDLANRIHDCDLLLDQNVVPNYEHRYDDLVPAHCVKLLGPRYLIMREEFIRERKSLPNKMGGVNRILIFMGGSDPTSETLKVLTALTQHQIFQCVDVVVGNSNPHKTKIKDICMKEGYLFHCQIDYLASLMAKADFSIGAGGSATWERCFVGLPSSSSIVAENQRISTETAEELGVIWNLGWHEQVTADTYKDLLWSLKGKKELLINMRNAGLKLTEQSGGARSWLDAILEVTE</sequence>
<dbReference type="NCBIfam" id="TIGR03590">
    <property type="entry name" value="PseG"/>
    <property type="match status" value="1"/>
</dbReference>
<comment type="caution">
    <text evidence="1">The sequence shown here is derived from an EMBL/GenBank/DDBJ whole genome shotgun (WGS) entry which is preliminary data.</text>
</comment>